<dbReference type="PROSITE" id="PS51354">
    <property type="entry name" value="GLUTAREDOXIN_2"/>
    <property type="match status" value="1"/>
</dbReference>
<evidence type="ECO:0000313" key="3">
    <source>
        <dbReference type="Proteomes" id="UP001143747"/>
    </source>
</evidence>
<evidence type="ECO:0000313" key="2">
    <source>
        <dbReference type="EMBL" id="MDE4907031.1"/>
    </source>
</evidence>
<proteinExistence type="predicted"/>
<gene>
    <name evidence="2" type="ORF">L0665_00105</name>
</gene>
<dbReference type="EMBL" id="JAKELO010000001">
    <property type="protein sequence ID" value="MDE4907031.1"/>
    <property type="molecule type" value="Genomic_DNA"/>
</dbReference>
<organism evidence="2 3">
    <name type="scientific">Methanogenium marinum</name>
    <dbReference type="NCBI Taxonomy" id="348610"/>
    <lineage>
        <taxon>Archaea</taxon>
        <taxon>Methanobacteriati</taxon>
        <taxon>Methanobacteriota</taxon>
        <taxon>Stenosarchaea group</taxon>
        <taxon>Methanomicrobia</taxon>
        <taxon>Methanomicrobiales</taxon>
        <taxon>Methanomicrobiaceae</taxon>
        <taxon>Methanogenium</taxon>
    </lineage>
</organism>
<protein>
    <submittedName>
        <fullName evidence="2">Glutaredoxin family protein</fullName>
    </submittedName>
</protein>
<dbReference type="AlphaFoldDB" id="A0A9Q4PW63"/>
<sequence>MTDAAKINVYTLENCPNCELLKEYLNAAGIGYTIRNMMDAEALTELRINGVFVREAPVLQIGTTFLTSKDLFGAEGVREEIVDSLLRRE</sequence>
<reference evidence="2" key="1">
    <citation type="submission" date="2022-01" db="EMBL/GenBank/DDBJ databases">
        <title>Draft genome of Methanogenium marinum DSM 15558.</title>
        <authorList>
            <person name="Chen S.-C."/>
            <person name="You Y.-T."/>
        </authorList>
    </citation>
    <scope>NUCLEOTIDE SEQUENCE</scope>
    <source>
        <strain evidence="2">DSM 15558</strain>
    </source>
</reference>
<evidence type="ECO:0000259" key="1">
    <source>
        <dbReference type="Pfam" id="PF00462"/>
    </source>
</evidence>
<dbReference type="InterPro" id="IPR002109">
    <property type="entry name" value="Glutaredoxin"/>
</dbReference>
<keyword evidence="3" id="KW-1185">Reference proteome</keyword>
<dbReference type="CDD" id="cd02976">
    <property type="entry name" value="NrdH"/>
    <property type="match status" value="1"/>
</dbReference>
<comment type="caution">
    <text evidence="2">The sequence shown here is derived from an EMBL/GenBank/DDBJ whole genome shotgun (WGS) entry which is preliminary data.</text>
</comment>
<dbReference type="Gene3D" id="3.40.30.10">
    <property type="entry name" value="Glutaredoxin"/>
    <property type="match status" value="1"/>
</dbReference>
<dbReference type="InterPro" id="IPR036249">
    <property type="entry name" value="Thioredoxin-like_sf"/>
</dbReference>
<name>A0A9Q4PW63_9EURY</name>
<accession>A0A9Q4PW63</accession>
<dbReference type="Proteomes" id="UP001143747">
    <property type="component" value="Unassembled WGS sequence"/>
</dbReference>
<dbReference type="RefSeq" id="WP_274923695.1">
    <property type="nucleotide sequence ID" value="NZ_JAKELO010000001.1"/>
</dbReference>
<dbReference type="SUPFAM" id="SSF52833">
    <property type="entry name" value="Thioredoxin-like"/>
    <property type="match status" value="1"/>
</dbReference>
<feature type="domain" description="Glutaredoxin" evidence="1">
    <location>
        <begin position="9"/>
        <end position="65"/>
    </location>
</feature>
<dbReference type="Pfam" id="PF00462">
    <property type="entry name" value="Glutaredoxin"/>
    <property type="match status" value="1"/>
</dbReference>